<keyword evidence="7 9" id="KW-1133">Transmembrane helix</keyword>
<dbReference type="PANTHER" id="PTHR24221:SF653">
    <property type="entry name" value="TRANSPORT ATP-BINDING PROTEIN CYDC"/>
    <property type="match status" value="1"/>
</dbReference>
<feature type="transmembrane region" description="Helical" evidence="9">
    <location>
        <begin position="20"/>
        <end position="44"/>
    </location>
</feature>
<evidence type="ECO:0000259" key="11">
    <source>
        <dbReference type="PROSITE" id="PS50929"/>
    </source>
</evidence>
<keyword evidence="4 9" id="KW-0812">Transmembrane</keyword>
<dbReference type="RefSeq" id="WP_094924020.1">
    <property type="nucleotide sequence ID" value="NZ_NPIA01000003.1"/>
</dbReference>
<protein>
    <submittedName>
        <fullName evidence="12">Thiol reductant ABC exporter subunit CydC</fullName>
    </submittedName>
</protein>
<dbReference type="PANTHER" id="PTHR24221">
    <property type="entry name" value="ATP-BINDING CASSETTE SUB-FAMILY B"/>
    <property type="match status" value="1"/>
</dbReference>
<evidence type="ECO:0000313" key="13">
    <source>
        <dbReference type="Proteomes" id="UP000217083"/>
    </source>
</evidence>
<evidence type="ECO:0000259" key="10">
    <source>
        <dbReference type="PROSITE" id="PS50893"/>
    </source>
</evidence>
<dbReference type="Pfam" id="PF00664">
    <property type="entry name" value="ABC_membrane"/>
    <property type="match status" value="1"/>
</dbReference>
<evidence type="ECO:0000313" key="12">
    <source>
        <dbReference type="EMBL" id="OZM57396.1"/>
    </source>
</evidence>
<dbReference type="InterPro" id="IPR039421">
    <property type="entry name" value="Type_1_exporter"/>
</dbReference>
<comment type="subcellular location">
    <subcellularLocation>
        <location evidence="1">Cell membrane</location>
        <topology evidence="1">Multi-pass membrane protein</topology>
    </subcellularLocation>
</comment>
<evidence type="ECO:0000256" key="3">
    <source>
        <dbReference type="ARBA" id="ARBA00022475"/>
    </source>
</evidence>
<feature type="transmembrane region" description="Helical" evidence="9">
    <location>
        <begin position="50"/>
        <end position="68"/>
    </location>
</feature>
<evidence type="ECO:0000256" key="9">
    <source>
        <dbReference type="SAM" id="Phobius"/>
    </source>
</evidence>
<keyword evidence="5" id="KW-0547">Nucleotide-binding</keyword>
<dbReference type="GO" id="GO:0005886">
    <property type="term" value="C:plasma membrane"/>
    <property type="evidence" value="ECO:0007669"/>
    <property type="project" value="UniProtKB-SubCell"/>
</dbReference>
<sequence>MKELIRIVSIMLKEKRDVLLSIIFGSIAGLTAVGLFAANGYLISQAALTPPLYILIGMVAVVKLGSLLRATSRYGERYYSHRATFTMLSDLRVHFFEKLEKMPLPDIQRYRSGDLLSRIVGDVESLQNFFLRVLYPPIIMVTVFIGTIMFVSFYTVEIVIILIIGLMLTGFLIPAWFAIKQRKLSGEILNTRANFSTETTEWFKGYRDLKIHRQLLEKEQQLISASDAYIEQQENLGKRSNINHSINLAVSFLIFWTVVAVSGYLVASGQLDGLFFAMVVMISLTLFDHSTPMATLPIYYEESERAAIRLESVIDSPKIKSKKQRGEGNFKNPPSITLEHVSFSFPGESREVIKDINLHFPSGSKTAIVGPSGSGKSTVLNLLLQLHDVTKGTIKYEDINLKDLDQEQLWKQAKVVLQENHFFAGTIRDNLLLEADFMTDEEIKQLLFDVQLSQFTPSTEVFENGENLSGGEKQRLAMARAIVKKGNIWLLDEPTSSLDSWTANRIYNELYRRATNDTVILVSHQLAGLEKMDQIVVMDQGKIVEVGNYEALMEKKGYFYKLKKIEENIISS</sequence>
<evidence type="ECO:0000256" key="5">
    <source>
        <dbReference type="ARBA" id="ARBA00022741"/>
    </source>
</evidence>
<organism evidence="12 13">
    <name type="scientific">Lottiidibacillus patelloidae</name>
    <dbReference type="NCBI Taxonomy" id="2670334"/>
    <lineage>
        <taxon>Bacteria</taxon>
        <taxon>Bacillati</taxon>
        <taxon>Bacillota</taxon>
        <taxon>Bacilli</taxon>
        <taxon>Bacillales</taxon>
        <taxon>Bacillaceae</taxon>
        <taxon>Lottiidibacillus</taxon>
    </lineage>
</organism>
<dbReference type="FunFam" id="3.40.50.300:FF:000854">
    <property type="entry name" value="Multidrug ABC transporter ATP-binding protein"/>
    <property type="match status" value="1"/>
</dbReference>
<dbReference type="InterPro" id="IPR014223">
    <property type="entry name" value="ABC_CydC/D"/>
</dbReference>
<dbReference type="AlphaFoldDB" id="A0A263BW37"/>
<dbReference type="SUPFAM" id="SSF52540">
    <property type="entry name" value="P-loop containing nucleoside triphosphate hydrolases"/>
    <property type="match status" value="1"/>
</dbReference>
<dbReference type="InterPro" id="IPR003439">
    <property type="entry name" value="ABC_transporter-like_ATP-bd"/>
</dbReference>
<evidence type="ECO:0000256" key="4">
    <source>
        <dbReference type="ARBA" id="ARBA00022692"/>
    </source>
</evidence>
<dbReference type="InterPro" id="IPR036640">
    <property type="entry name" value="ABC1_TM_sf"/>
</dbReference>
<keyword evidence="13" id="KW-1185">Reference proteome</keyword>
<keyword evidence="2" id="KW-0813">Transport</keyword>
<feature type="domain" description="ABC transporter" evidence="10">
    <location>
        <begin position="336"/>
        <end position="565"/>
    </location>
</feature>
<dbReference type="GO" id="GO:0045454">
    <property type="term" value="P:cell redox homeostasis"/>
    <property type="evidence" value="ECO:0007669"/>
    <property type="project" value="InterPro"/>
</dbReference>
<evidence type="ECO:0000256" key="6">
    <source>
        <dbReference type="ARBA" id="ARBA00022840"/>
    </source>
</evidence>
<feature type="transmembrane region" description="Helical" evidence="9">
    <location>
        <begin position="133"/>
        <end position="152"/>
    </location>
</feature>
<evidence type="ECO:0000256" key="1">
    <source>
        <dbReference type="ARBA" id="ARBA00004651"/>
    </source>
</evidence>
<dbReference type="InterPro" id="IPR011527">
    <property type="entry name" value="ABC1_TM_dom"/>
</dbReference>
<dbReference type="InterPro" id="IPR003593">
    <property type="entry name" value="AAA+_ATPase"/>
</dbReference>
<keyword evidence="6" id="KW-0067">ATP-binding</keyword>
<gene>
    <name evidence="12" type="primary">cydC</name>
    <name evidence="12" type="ORF">CIB95_08015</name>
</gene>
<dbReference type="InterPro" id="IPR017871">
    <property type="entry name" value="ABC_transporter-like_CS"/>
</dbReference>
<dbReference type="Gene3D" id="1.20.1560.10">
    <property type="entry name" value="ABC transporter type 1, transmembrane domain"/>
    <property type="match status" value="1"/>
</dbReference>
<dbReference type="SUPFAM" id="SSF90123">
    <property type="entry name" value="ABC transporter transmembrane region"/>
    <property type="match status" value="1"/>
</dbReference>
<keyword evidence="8 9" id="KW-0472">Membrane</keyword>
<dbReference type="SMART" id="SM00382">
    <property type="entry name" value="AAA"/>
    <property type="match status" value="1"/>
</dbReference>
<dbReference type="GO" id="GO:0034040">
    <property type="term" value="F:ATPase-coupled lipid transmembrane transporter activity"/>
    <property type="evidence" value="ECO:0007669"/>
    <property type="project" value="TreeGrafter"/>
</dbReference>
<accession>A0A263BW37</accession>
<dbReference type="Proteomes" id="UP000217083">
    <property type="component" value="Unassembled WGS sequence"/>
</dbReference>
<evidence type="ECO:0000256" key="8">
    <source>
        <dbReference type="ARBA" id="ARBA00023136"/>
    </source>
</evidence>
<feature type="transmembrane region" description="Helical" evidence="9">
    <location>
        <begin position="158"/>
        <end position="179"/>
    </location>
</feature>
<dbReference type="PROSITE" id="PS00211">
    <property type="entry name" value="ABC_TRANSPORTER_1"/>
    <property type="match status" value="1"/>
</dbReference>
<dbReference type="CDD" id="cd03228">
    <property type="entry name" value="ABCC_MRP_Like"/>
    <property type="match status" value="1"/>
</dbReference>
<dbReference type="NCBIfam" id="TIGR02868">
    <property type="entry name" value="CydC"/>
    <property type="match status" value="1"/>
</dbReference>
<dbReference type="GO" id="GO:0140359">
    <property type="term" value="F:ABC-type transporter activity"/>
    <property type="evidence" value="ECO:0007669"/>
    <property type="project" value="InterPro"/>
</dbReference>
<dbReference type="InterPro" id="IPR027417">
    <property type="entry name" value="P-loop_NTPase"/>
</dbReference>
<evidence type="ECO:0000256" key="2">
    <source>
        <dbReference type="ARBA" id="ARBA00022448"/>
    </source>
</evidence>
<reference evidence="13" key="1">
    <citation type="submission" date="2017-08" db="EMBL/GenBank/DDBJ databases">
        <authorList>
            <person name="Huang Z."/>
        </authorList>
    </citation>
    <scope>NUCLEOTIDE SEQUENCE [LARGE SCALE GENOMIC DNA]</scope>
    <source>
        <strain evidence="13">SA5d-4</strain>
    </source>
</reference>
<comment type="caution">
    <text evidence="12">The sequence shown here is derived from an EMBL/GenBank/DDBJ whole genome shotgun (WGS) entry which is preliminary data.</text>
</comment>
<dbReference type="PROSITE" id="PS50893">
    <property type="entry name" value="ABC_TRANSPORTER_2"/>
    <property type="match status" value="1"/>
</dbReference>
<keyword evidence="3" id="KW-1003">Cell membrane</keyword>
<evidence type="ECO:0000256" key="7">
    <source>
        <dbReference type="ARBA" id="ARBA00022989"/>
    </source>
</evidence>
<dbReference type="PROSITE" id="PS50929">
    <property type="entry name" value="ABC_TM1F"/>
    <property type="match status" value="1"/>
</dbReference>
<dbReference type="EMBL" id="NPIA01000003">
    <property type="protein sequence ID" value="OZM57396.1"/>
    <property type="molecule type" value="Genomic_DNA"/>
</dbReference>
<feature type="transmembrane region" description="Helical" evidence="9">
    <location>
        <begin position="246"/>
        <end position="267"/>
    </location>
</feature>
<dbReference type="GO" id="GO:0005524">
    <property type="term" value="F:ATP binding"/>
    <property type="evidence" value="ECO:0007669"/>
    <property type="project" value="UniProtKB-KW"/>
</dbReference>
<dbReference type="CDD" id="cd18585">
    <property type="entry name" value="ABC_6TM_CydC"/>
    <property type="match status" value="1"/>
</dbReference>
<dbReference type="Gene3D" id="3.40.50.300">
    <property type="entry name" value="P-loop containing nucleotide triphosphate hydrolases"/>
    <property type="match status" value="1"/>
</dbReference>
<dbReference type="GO" id="GO:0034775">
    <property type="term" value="P:glutathione transmembrane transport"/>
    <property type="evidence" value="ECO:0007669"/>
    <property type="project" value="InterPro"/>
</dbReference>
<proteinExistence type="predicted"/>
<dbReference type="Pfam" id="PF00005">
    <property type="entry name" value="ABC_tran"/>
    <property type="match status" value="1"/>
</dbReference>
<feature type="domain" description="ABC transmembrane type-1" evidence="11">
    <location>
        <begin position="19"/>
        <end position="288"/>
    </location>
</feature>
<dbReference type="GO" id="GO:0016887">
    <property type="term" value="F:ATP hydrolysis activity"/>
    <property type="evidence" value="ECO:0007669"/>
    <property type="project" value="InterPro"/>
</dbReference>
<name>A0A263BW37_9BACI</name>
<reference evidence="12 13" key="2">
    <citation type="submission" date="2017-09" db="EMBL/GenBank/DDBJ databases">
        <title>Bacillus patelloidae sp. nov., isolated from the intestinal tract of a marine limpet.</title>
        <authorList>
            <person name="Liu R."/>
            <person name="Dong C."/>
            <person name="Shao Z."/>
        </authorList>
    </citation>
    <scope>NUCLEOTIDE SEQUENCE [LARGE SCALE GENOMIC DNA]</scope>
    <source>
        <strain evidence="12 13">SA5d-4</strain>
    </source>
</reference>